<dbReference type="Proteomes" id="UP001187531">
    <property type="component" value="Unassembled WGS sequence"/>
</dbReference>
<gene>
    <name evidence="6" type="ORF">QYM36_003355</name>
</gene>
<dbReference type="FunFam" id="3.40.1490.10:FF:000001">
    <property type="entry name" value="Peptidyl-tRNA hydrolase 2"/>
    <property type="match status" value="1"/>
</dbReference>
<dbReference type="SUPFAM" id="SSF102462">
    <property type="entry name" value="Peptidyl-tRNA hydrolase II"/>
    <property type="match status" value="1"/>
</dbReference>
<feature type="compositionally biased region" description="Polar residues" evidence="5">
    <location>
        <begin position="155"/>
        <end position="167"/>
    </location>
</feature>
<accession>A0AA88IFR1</accession>
<feature type="compositionally biased region" description="Basic and acidic residues" evidence="5">
    <location>
        <begin position="74"/>
        <end position="86"/>
    </location>
</feature>
<dbReference type="NCBIfam" id="TIGR00283">
    <property type="entry name" value="arch_pth2"/>
    <property type="match status" value="1"/>
</dbReference>
<comment type="caution">
    <text evidence="6">The sequence shown here is derived from an EMBL/GenBank/DDBJ whole genome shotgun (WGS) entry which is preliminary data.</text>
</comment>
<reference evidence="6" key="1">
    <citation type="submission" date="2023-07" db="EMBL/GenBank/DDBJ databases">
        <title>Chromosome-level genome assembly of Artemia franciscana.</title>
        <authorList>
            <person name="Jo E."/>
        </authorList>
    </citation>
    <scope>NUCLEOTIDE SEQUENCE</scope>
    <source>
        <tissue evidence="6">Whole body</tissue>
    </source>
</reference>
<sequence length="413" mass="45621">MFIYKFLAKPAFPISISGMKNKGISSKNKVKSKEGKEKPQNATEKEEKPISQSGEEMFSQMEDKDRAGTAPIDFLKESTEAKKEGLTKLPKVFEALEKGGYVEEKRSPVKEIINDKENQSDSRPSLANVENKAILQDQKPPNSPTVSINPRARGQSISHSSVKNTGKSSHKQLKSTGGKEIPLQTPPPEVKEEKRNSLRQKRKEELEKLQAEIDLENAGKKKCENHKIDVLGSWDSAEASKKKDKKKKKKGKEVIAIGKPKKEPKKTAEPPTKEKVVRAIKDTTTAKKKQDEKEKMVKAKMVFLVRTDLGMGKGQVAAQVAHAAVDCYINAEESNRDTVVEWRLSGRPKIALKVDSEAELLTLHKRAKNAGLVTALIKDDGRTQIARGSSTVLGIGPNSISSIDAVCGHLKLY</sequence>
<dbReference type="PANTHER" id="PTHR12649:SF11">
    <property type="entry name" value="PEPTIDYL-TRNA HYDROLASE 2, MITOCHONDRIAL"/>
    <property type="match status" value="1"/>
</dbReference>
<dbReference type="PANTHER" id="PTHR12649">
    <property type="entry name" value="PEPTIDYL-TRNA HYDROLASE 2"/>
    <property type="match status" value="1"/>
</dbReference>
<evidence type="ECO:0000256" key="1">
    <source>
        <dbReference type="ARBA" id="ARBA00013260"/>
    </source>
</evidence>
<dbReference type="EMBL" id="JAVRJZ010000006">
    <property type="protein sequence ID" value="KAK2721042.1"/>
    <property type="molecule type" value="Genomic_DNA"/>
</dbReference>
<evidence type="ECO:0000256" key="3">
    <source>
        <dbReference type="ARBA" id="ARBA00038050"/>
    </source>
</evidence>
<dbReference type="InterPro" id="IPR023476">
    <property type="entry name" value="Pep_tRNA_hydro_II_dom_sf"/>
</dbReference>
<keyword evidence="2" id="KW-0378">Hydrolase</keyword>
<protein>
    <recommendedName>
        <fullName evidence="1">peptidyl-tRNA hydrolase</fullName>
        <ecNumber evidence="1">3.1.1.29</ecNumber>
    </recommendedName>
</protein>
<dbReference type="NCBIfam" id="NF003314">
    <property type="entry name" value="PRK04322.1"/>
    <property type="match status" value="1"/>
</dbReference>
<feature type="compositionally biased region" description="Basic and acidic residues" evidence="5">
    <location>
        <begin position="31"/>
        <end position="49"/>
    </location>
</feature>
<name>A0AA88IFR1_ARTSF</name>
<comment type="catalytic activity">
    <reaction evidence="4">
        <text>an N-acyl-L-alpha-aminoacyl-tRNA + H2O = an N-acyl-L-amino acid + a tRNA + H(+)</text>
        <dbReference type="Rhea" id="RHEA:54448"/>
        <dbReference type="Rhea" id="RHEA-COMP:10123"/>
        <dbReference type="Rhea" id="RHEA-COMP:13883"/>
        <dbReference type="ChEBI" id="CHEBI:15377"/>
        <dbReference type="ChEBI" id="CHEBI:15378"/>
        <dbReference type="ChEBI" id="CHEBI:59874"/>
        <dbReference type="ChEBI" id="CHEBI:78442"/>
        <dbReference type="ChEBI" id="CHEBI:138191"/>
        <dbReference type="EC" id="3.1.1.29"/>
    </reaction>
</comment>
<dbReference type="Pfam" id="PF01981">
    <property type="entry name" value="PTH2"/>
    <property type="match status" value="1"/>
</dbReference>
<dbReference type="EC" id="3.1.1.29" evidence="1"/>
<proteinExistence type="inferred from homology"/>
<dbReference type="GO" id="GO:0005829">
    <property type="term" value="C:cytosol"/>
    <property type="evidence" value="ECO:0007669"/>
    <property type="project" value="TreeGrafter"/>
</dbReference>
<comment type="similarity">
    <text evidence="3">Belongs to the PTH2 family.</text>
</comment>
<evidence type="ECO:0000313" key="6">
    <source>
        <dbReference type="EMBL" id="KAK2721042.1"/>
    </source>
</evidence>
<dbReference type="GO" id="GO:0004045">
    <property type="term" value="F:peptidyl-tRNA hydrolase activity"/>
    <property type="evidence" value="ECO:0007669"/>
    <property type="project" value="UniProtKB-EC"/>
</dbReference>
<dbReference type="AlphaFoldDB" id="A0AA88IFR1"/>
<keyword evidence="7" id="KW-1185">Reference proteome</keyword>
<evidence type="ECO:0000256" key="2">
    <source>
        <dbReference type="ARBA" id="ARBA00022801"/>
    </source>
</evidence>
<dbReference type="InterPro" id="IPR002833">
    <property type="entry name" value="PTH2"/>
</dbReference>
<evidence type="ECO:0000256" key="4">
    <source>
        <dbReference type="ARBA" id="ARBA00048707"/>
    </source>
</evidence>
<evidence type="ECO:0000256" key="5">
    <source>
        <dbReference type="SAM" id="MobiDB-lite"/>
    </source>
</evidence>
<feature type="compositionally biased region" description="Basic and acidic residues" evidence="5">
    <location>
        <begin position="189"/>
        <end position="205"/>
    </location>
</feature>
<feature type="compositionally biased region" description="Basic and acidic residues" evidence="5">
    <location>
        <begin position="94"/>
        <end position="120"/>
    </location>
</feature>
<evidence type="ECO:0000313" key="7">
    <source>
        <dbReference type="Proteomes" id="UP001187531"/>
    </source>
</evidence>
<dbReference type="Gene3D" id="3.40.1490.10">
    <property type="entry name" value="Bit1"/>
    <property type="match status" value="1"/>
</dbReference>
<organism evidence="6 7">
    <name type="scientific">Artemia franciscana</name>
    <name type="common">Brine shrimp</name>
    <name type="synonym">Artemia sanfranciscana</name>
    <dbReference type="NCBI Taxonomy" id="6661"/>
    <lineage>
        <taxon>Eukaryota</taxon>
        <taxon>Metazoa</taxon>
        <taxon>Ecdysozoa</taxon>
        <taxon>Arthropoda</taxon>
        <taxon>Crustacea</taxon>
        <taxon>Branchiopoda</taxon>
        <taxon>Anostraca</taxon>
        <taxon>Artemiidae</taxon>
        <taxon>Artemia</taxon>
    </lineage>
</organism>
<feature type="region of interest" description="Disordered" evidence="5">
    <location>
        <begin position="16"/>
        <end position="205"/>
    </location>
</feature>